<reference evidence="1 2" key="1">
    <citation type="submission" date="2018-06" db="EMBL/GenBank/DDBJ databases">
        <authorList>
            <consortium name="Pathogen Informatics"/>
            <person name="Doyle S."/>
        </authorList>
    </citation>
    <scope>NUCLEOTIDE SEQUENCE [LARGE SCALE GENOMIC DNA]</scope>
    <source>
        <strain evidence="1 2">NCTC10588</strain>
    </source>
</reference>
<proteinExistence type="predicted"/>
<comment type="caution">
    <text evidence="1">The sequence shown here is derived from an EMBL/GenBank/DDBJ whole genome shotgun (WGS) entry which is preliminary data.</text>
</comment>
<dbReference type="AlphaFoldDB" id="A0A7Z7PYN2"/>
<organism evidence="1 2">
    <name type="scientific">Elizabethkingia anophelis</name>
    <dbReference type="NCBI Taxonomy" id="1117645"/>
    <lineage>
        <taxon>Bacteria</taxon>
        <taxon>Pseudomonadati</taxon>
        <taxon>Bacteroidota</taxon>
        <taxon>Flavobacteriia</taxon>
        <taxon>Flavobacteriales</taxon>
        <taxon>Weeksellaceae</taxon>
        <taxon>Elizabethkingia</taxon>
    </lineage>
</organism>
<name>A0A7Z7PYN2_9FLAO</name>
<protein>
    <submittedName>
        <fullName evidence="1">Uncharacterized protein</fullName>
    </submittedName>
</protein>
<gene>
    <name evidence="1" type="ORF">NCTC10588_04125</name>
</gene>
<sequence length="146" mass="17247">MFISSCNKHKESSINEQDIVKILYIDVGCTTDIIDNTYTLNEMYKEPGVHNLMLTSPEINTIKKNIIELKVYELEDSLKFVKNDKDVRLAEFWIYYKSSRKQHFVYDSSEDNYKNKSFQKIMSLKGIITNIMKRKKIDPETKNAYL</sequence>
<dbReference type="EMBL" id="UFYD01000003">
    <property type="protein sequence ID" value="STF08909.1"/>
    <property type="molecule type" value="Genomic_DNA"/>
</dbReference>
<evidence type="ECO:0000313" key="2">
    <source>
        <dbReference type="Proteomes" id="UP000254876"/>
    </source>
</evidence>
<evidence type="ECO:0000313" key="1">
    <source>
        <dbReference type="EMBL" id="STF08909.1"/>
    </source>
</evidence>
<dbReference type="Proteomes" id="UP000254876">
    <property type="component" value="Unassembled WGS sequence"/>
</dbReference>
<accession>A0A7Z7PYN2</accession>